<evidence type="ECO:0000313" key="2">
    <source>
        <dbReference type="EMBL" id="PXX35435.1"/>
    </source>
</evidence>
<sequence>MDPVSTINQVLSLLRQQIVDRTRRPASRPPGPKGVRDGNQVDARAAGADLRTLLQKRISALHAAGIDDATRLSRAVIDVALRYEFGPRLANEPEFQEMVEWACKGVMEDRSASALMGDVVREIGRGAGER</sequence>
<evidence type="ECO:0000313" key="3">
    <source>
        <dbReference type="Proteomes" id="UP000247755"/>
    </source>
</evidence>
<gene>
    <name evidence="2" type="ORF">NA66_100675</name>
</gene>
<organism evidence="2 3">
    <name type="scientific">Burkholderia pyrrocinia</name>
    <name type="common">Pseudomonas pyrrocinia</name>
    <dbReference type="NCBI Taxonomy" id="60550"/>
    <lineage>
        <taxon>Bacteria</taxon>
        <taxon>Pseudomonadati</taxon>
        <taxon>Pseudomonadota</taxon>
        <taxon>Betaproteobacteria</taxon>
        <taxon>Burkholderiales</taxon>
        <taxon>Burkholderiaceae</taxon>
        <taxon>Burkholderia</taxon>
        <taxon>Burkholderia cepacia complex</taxon>
    </lineage>
</organism>
<name>A0A318IY69_BURPY</name>
<proteinExistence type="predicted"/>
<dbReference type="RefSeq" id="WP_072437387.1">
    <property type="nucleotide sequence ID" value="NZ_QJJY01000006.1"/>
</dbReference>
<comment type="caution">
    <text evidence="2">The sequence shown here is derived from an EMBL/GenBank/DDBJ whole genome shotgun (WGS) entry which is preliminary data.</text>
</comment>
<dbReference type="AlphaFoldDB" id="A0A318IY69"/>
<protein>
    <submittedName>
        <fullName evidence="2">Uncharacterized protein</fullName>
    </submittedName>
</protein>
<dbReference type="Proteomes" id="UP000247755">
    <property type="component" value="Unassembled WGS sequence"/>
</dbReference>
<dbReference type="EMBL" id="QJJY01000006">
    <property type="protein sequence ID" value="PXX35435.1"/>
    <property type="molecule type" value="Genomic_DNA"/>
</dbReference>
<evidence type="ECO:0000256" key="1">
    <source>
        <dbReference type="SAM" id="MobiDB-lite"/>
    </source>
</evidence>
<accession>A0A318IY69</accession>
<feature type="region of interest" description="Disordered" evidence="1">
    <location>
        <begin position="20"/>
        <end position="41"/>
    </location>
</feature>
<reference evidence="2 3" key="1">
    <citation type="submission" date="2018-05" db="EMBL/GenBank/DDBJ databases">
        <title>Comparative genomics of bacterial root endophytes of switchgrass collected from native prairies over two seasons.</title>
        <authorList>
            <person name="Tang Y."/>
        </authorList>
    </citation>
    <scope>NUCLEOTIDE SEQUENCE [LARGE SCALE GENOMIC DNA]</scope>
    <source>
        <strain evidence="2 3">NFIX32</strain>
    </source>
</reference>